<proteinExistence type="predicted"/>
<name>A0ABC8RE80_9AQUA</name>
<comment type="caution">
    <text evidence="1">The sequence shown here is derived from an EMBL/GenBank/DDBJ whole genome shotgun (WGS) entry which is preliminary data.</text>
</comment>
<gene>
    <name evidence="1" type="ORF">ILEXP_LOCUS8497</name>
</gene>
<protein>
    <submittedName>
        <fullName evidence="1">Uncharacterized protein</fullName>
    </submittedName>
</protein>
<reference evidence="1 2" key="1">
    <citation type="submission" date="2024-02" db="EMBL/GenBank/DDBJ databases">
        <authorList>
            <person name="Vignale AGUSTIN F."/>
            <person name="Sosa J E."/>
            <person name="Modenutti C."/>
        </authorList>
    </citation>
    <scope>NUCLEOTIDE SEQUENCE [LARGE SCALE GENOMIC DNA]</scope>
</reference>
<dbReference type="Proteomes" id="UP001642360">
    <property type="component" value="Unassembled WGS sequence"/>
</dbReference>
<dbReference type="EMBL" id="CAUOFW020001087">
    <property type="protein sequence ID" value="CAK9140983.1"/>
    <property type="molecule type" value="Genomic_DNA"/>
</dbReference>
<evidence type="ECO:0000313" key="2">
    <source>
        <dbReference type="Proteomes" id="UP001642360"/>
    </source>
</evidence>
<dbReference type="AlphaFoldDB" id="A0ABC8RE80"/>
<accession>A0ABC8RE80</accession>
<sequence>MKVIEKKEQAQLEDVVAIELNARVDPAEFHVESGETRLIALSQKVQFLRVPSYRLFVMIILSEVSLNLNSIQG</sequence>
<organism evidence="1 2">
    <name type="scientific">Ilex paraguariensis</name>
    <name type="common">yerba mate</name>
    <dbReference type="NCBI Taxonomy" id="185542"/>
    <lineage>
        <taxon>Eukaryota</taxon>
        <taxon>Viridiplantae</taxon>
        <taxon>Streptophyta</taxon>
        <taxon>Embryophyta</taxon>
        <taxon>Tracheophyta</taxon>
        <taxon>Spermatophyta</taxon>
        <taxon>Magnoliopsida</taxon>
        <taxon>eudicotyledons</taxon>
        <taxon>Gunneridae</taxon>
        <taxon>Pentapetalae</taxon>
        <taxon>asterids</taxon>
        <taxon>campanulids</taxon>
        <taxon>Aquifoliales</taxon>
        <taxon>Aquifoliaceae</taxon>
        <taxon>Ilex</taxon>
    </lineage>
</organism>
<evidence type="ECO:0000313" key="1">
    <source>
        <dbReference type="EMBL" id="CAK9140983.1"/>
    </source>
</evidence>
<keyword evidence="2" id="KW-1185">Reference proteome</keyword>